<evidence type="ECO:0000313" key="2">
    <source>
        <dbReference type="EnsemblMetazoa" id="GAUT000148-PA"/>
    </source>
</evidence>
<dbReference type="PANTHER" id="PTHR21224">
    <property type="entry name" value="INTEGRATOR COMPLEX SUBUNIT 1"/>
    <property type="match status" value="1"/>
</dbReference>
<keyword evidence="3" id="KW-1185">Reference proteome</keyword>
<evidence type="ECO:0000313" key="3">
    <source>
        <dbReference type="Proteomes" id="UP000078200"/>
    </source>
</evidence>
<evidence type="ECO:0000259" key="1">
    <source>
        <dbReference type="Pfam" id="PF22929"/>
    </source>
</evidence>
<name>A0A1A9UCQ7_GLOAU</name>
<reference evidence="2" key="1">
    <citation type="submission" date="2020-05" db="UniProtKB">
        <authorList>
            <consortium name="EnsemblMetazoa"/>
        </authorList>
    </citation>
    <scope>IDENTIFICATION</scope>
    <source>
        <strain evidence="2">TTRI</strain>
    </source>
</reference>
<sequence length="213" mass="24624">MIRSSVDRLVEAAIRELTPDQIVLFVQNFGTPINSMSKLLALLDHAVIEQFDTKRCANDVTKRNENTKPATSEPIDWKCFEEVSHQYLSSLPISGRQIKLHKDRAPYRFGSNVGVYLKEKIFSAFRFLTGLWWKQPAKHPKQWIADAFHYWDDIRRSREAALAEHLLPVYRRATEDALKLCQGVINVNKIKFQQCGNEIVSRECSVVKTYSQN</sequence>
<dbReference type="Pfam" id="PF22929">
    <property type="entry name" value="INTS1_INTS2-bd"/>
    <property type="match status" value="1"/>
</dbReference>
<dbReference type="EnsemblMetazoa" id="GAUT000148-RA">
    <property type="protein sequence ID" value="GAUT000148-PA"/>
    <property type="gene ID" value="GAUT000148"/>
</dbReference>
<organism evidence="2 3">
    <name type="scientific">Glossina austeni</name>
    <name type="common">Savannah tsetse fly</name>
    <dbReference type="NCBI Taxonomy" id="7395"/>
    <lineage>
        <taxon>Eukaryota</taxon>
        <taxon>Metazoa</taxon>
        <taxon>Ecdysozoa</taxon>
        <taxon>Arthropoda</taxon>
        <taxon>Hexapoda</taxon>
        <taxon>Insecta</taxon>
        <taxon>Pterygota</taxon>
        <taxon>Neoptera</taxon>
        <taxon>Endopterygota</taxon>
        <taxon>Diptera</taxon>
        <taxon>Brachycera</taxon>
        <taxon>Muscomorpha</taxon>
        <taxon>Hippoboscoidea</taxon>
        <taxon>Glossinidae</taxon>
        <taxon>Glossina</taxon>
    </lineage>
</organism>
<proteinExistence type="predicted"/>
<accession>A0A1A9UCQ7</accession>
<dbReference type="InterPro" id="IPR053966">
    <property type="entry name" value="INTS1_INTS2-bd"/>
</dbReference>
<feature type="domain" description="Integrator complex subunit 1 INTS2-binding" evidence="1">
    <location>
        <begin position="1"/>
        <end position="50"/>
    </location>
</feature>
<dbReference type="AlphaFoldDB" id="A0A1A9UCQ7"/>
<dbReference type="VEuPathDB" id="VectorBase:GAUT000148"/>
<dbReference type="STRING" id="7395.A0A1A9UCQ7"/>
<dbReference type="InterPro" id="IPR038902">
    <property type="entry name" value="INTS1"/>
</dbReference>
<dbReference type="Proteomes" id="UP000078200">
    <property type="component" value="Unassembled WGS sequence"/>
</dbReference>
<dbReference type="GO" id="GO:0034474">
    <property type="term" value="P:U2 snRNA 3'-end processing"/>
    <property type="evidence" value="ECO:0007669"/>
    <property type="project" value="InterPro"/>
</dbReference>
<protein>
    <recommendedName>
        <fullName evidence="1">Integrator complex subunit 1 INTS2-binding domain-containing protein</fullName>
    </recommendedName>
</protein>
<dbReference type="GO" id="GO:0032039">
    <property type="term" value="C:integrator complex"/>
    <property type="evidence" value="ECO:0007669"/>
    <property type="project" value="InterPro"/>
</dbReference>
<dbReference type="PANTHER" id="PTHR21224:SF1">
    <property type="entry name" value="INTEGRATOR COMPLEX SUBUNIT 1"/>
    <property type="match status" value="1"/>
</dbReference>